<organism evidence="1">
    <name type="scientific">bioreactor metagenome</name>
    <dbReference type="NCBI Taxonomy" id="1076179"/>
    <lineage>
        <taxon>unclassified sequences</taxon>
        <taxon>metagenomes</taxon>
        <taxon>ecological metagenomes</taxon>
    </lineage>
</organism>
<protein>
    <submittedName>
        <fullName evidence="1">Uncharacterized protein</fullName>
    </submittedName>
</protein>
<reference evidence="1" key="1">
    <citation type="submission" date="2019-08" db="EMBL/GenBank/DDBJ databases">
        <authorList>
            <person name="Kucharzyk K."/>
            <person name="Murdoch R.W."/>
            <person name="Higgins S."/>
            <person name="Loffler F."/>
        </authorList>
    </citation>
    <scope>NUCLEOTIDE SEQUENCE</scope>
</reference>
<dbReference type="InterPro" id="IPR046100">
    <property type="entry name" value="DUF6037"/>
</dbReference>
<dbReference type="Pfam" id="PF19503">
    <property type="entry name" value="DUF6037"/>
    <property type="match status" value="1"/>
</dbReference>
<name>A0A645DG39_9ZZZZ</name>
<dbReference type="EMBL" id="VSSQ01035944">
    <property type="protein sequence ID" value="MPM88306.1"/>
    <property type="molecule type" value="Genomic_DNA"/>
</dbReference>
<gene>
    <name evidence="1" type="ORF">SDC9_135408</name>
</gene>
<comment type="caution">
    <text evidence="1">The sequence shown here is derived from an EMBL/GenBank/DDBJ whole genome shotgun (WGS) entry which is preliminary data.</text>
</comment>
<sequence>MGYSYSGTVNGLKEFYFSMRTLSVEIGTFEHEYNNVFSDTIFDTRSSDGWKLIFIKRIDGNVLEVKIQRGYRFTIEGSKAYNQFREYFGIGGGKGKFSIKEFVIHLSGQIPLEYDISDKKRKAILRYDKLDNDSDGIYPIGITNWTVVHAKNPKLPDDKYHRTPKNLAKTKEFYPQIYKATKDMDITIIYGVEPGEKTKDIKSGKW</sequence>
<accession>A0A645DG39</accession>
<dbReference type="AlphaFoldDB" id="A0A645DG39"/>
<proteinExistence type="predicted"/>
<evidence type="ECO:0000313" key="1">
    <source>
        <dbReference type="EMBL" id="MPM88306.1"/>
    </source>
</evidence>